<dbReference type="Pfam" id="PF05717">
    <property type="entry name" value="TnpB_IS66"/>
    <property type="match status" value="1"/>
</dbReference>
<evidence type="ECO:0008006" key="3">
    <source>
        <dbReference type="Google" id="ProtNLM"/>
    </source>
</evidence>
<evidence type="ECO:0000313" key="1">
    <source>
        <dbReference type="EMBL" id="PWC26299.1"/>
    </source>
</evidence>
<name>A0A2U1UXA1_9PROT</name>
<evidence type="ECO:0000313" key="2">
    <source>
        <dbReference type="Proteomes" id="UP000245048"/>
    </source>
</evidence>
<sequence length="118" mass="12655">MITLPAGARVLLASRPVDFRKGAHALAALAAEVLSADPFSGVVLVFRARRADRIKIVLWDGSGLVLISKQLEGGPFRWPPIIDGAVRLTPVEFAALFDGIDWTRVQSTKRIPTPGVAA</sequence>
<protein>
    <recommendedName>
        <fullName evidence="3">Transposase</fullName>
    </recommendedName>
</protein>
<dbReference type="PANTHER" id="PTHR36455:SF1">
    <property type="entry name" value="BLR8292 PROTEIN"/>
    <property type="match status" value="1"/>
</dbReference>
<dbReference type="RefSeq" id="WP_109519416.1">
    <property type="nucleotide sequence ID" value="NZ_PDOA01000066.1"/>
</dbReference>
<dbReference type="InterPro" id="IPR008878">
    <property type="entry name" value="Transposase_IS66_Orf2"/>
</dbReference>
<dbReference type="NCBIfam" id="NF033819">
    <property type="entry name" value="IS66_TnpB"/>
    <property type="match status" value="1"/>
</dbReference>
<keyword evidence="2" id="KW-1185">Reference proteome</keyword>
<proteinExistence type="predicted"/>
<dbReference type="EMBL" id="PDOA01000066">
    <property type="protein sequence ID" value="PWC26299.1"/>
    <property type="molecule type" value="Genomic_DNA"/>
</dbReference>
<dbReference type="Proteomes" id="UP000245048">
    <property type="component" value="Unassembled WGS sequence"/>
</dbReference>
<gene>
    <name evidence="1" type="ORF">CR165_24015</name>
</gene>
<organism evidence="1 2">
    <name type="scientific">Teichococcus aestuarii</name>
    <dbReference type="NCBI Taxonomy" id="568898"/>
    <lineage>
        <taxon>Bacteria</taxon>
        <taxon>Pseudomonadati</taxon>
        <taxon>Pseudomonadota</taxon>
        <taxon>Alphaproteobacteria</taxon>
        <taxon>Acetobacterales</taxon>
        <taxon>Roseomonadaceae</taxon>
        <taxon>Roseomonas</taxon>
    </lineage>
</organism>
<dbReference type="AlphaFoldDB" id="A0A2U1UXA1"/>
<reference evidence="2" key="1">
    <citation type="submission" date="2017-10" db="EMBL/GenBank/DDBJ databases">
        <authorList>
            <person name="Toshchakov S.V."/>
            <person name="Goeva M.A."/>
        </authorList>
    </citation>
    <scope>NUCLEOTIDE SEQUENCE [LARGE SCALE GENOMIC DNA]</scope>
    <source>
        <strain evidence="2">JR1/69-1-13</strain>
    </source>
</reference>
<comment type="caution">
    <text evidence="1">The sequence shown here is derived from an EMBL/GenBank/DDBJ whole genome shotgun (WGS) entry which is preliminary data.</text>
</comment>
<accession>A0A2U1UXA1</accession>
<dbReference type="OrthoDB" id="9801450at2"/>
<dbReference type="PANTHER" id="PTHR36455">
    <property type="match status" value="1"/>
</dbReference>